<dbReference type="Proteomes" id="UP001283361">
    <property type="component" value="Unassembled WGS sequence"/>
</dbReference>
<protein>
    <submittedName>
        <fullName evidence="1">Uncharacterized protein</fullName>
    </submittedName>
</protein>
<comment type="caution">
    <text evidence="1">The sequence shown here is derived from an EMBL/GenBank/DDBJ whole genome shotgun (WGS) entry which is preliminary data.</text>
</comment>
<keyword evidence="2" id="KW-1185">Reference proteome</keyword>
<evidence type="ECO:0000313" key="2">
    <source>
        <dbReference type="Proteomes" id="UP001283361"/>
    </source>
</evidence>
<proteinExistence type="predicted"/>
<gene>
    <name evidence="1" type="ORF">RRG08_015249</name>
</gene>
<reference evidence="1" key="1">
    <citation type="journal article" date="2023" name="G3 (Bethesda)">
        <title>A reference genome for the long-term kleptoplast-retaining sea slug Elysia crispata morphotype clarki.</title>
        <authorList>
            <person name="Eastman K.E."/>
            <person name="Pendleton A.L."/>
            <person name="Shaikh M.A."/>
            <person name="Suttiyut T."/>
            <person name="Ogas R."/>
            <person name="Tomko P."/>
            <person name="Gavelis G."/>
            <person name="Widhalm J.R."/>
            <person name="Wisecaver J.H."/>
        </authorList>
    </citation>
    <scope>NUCLEOTIDE SEQUENCE</scope>
    <source>
        <strain evidence="1">ECLA1</strain>
    </source>
</reference>
<sequence length="81" mass="8767">MAKRTGAVGTCWHPLFGGSSPAYSRGTSEGRRILVGRTSNEKENQKGRSPLDQPWQALRASFKFSPLGSALAPFMDGRNEG</sequence>
<dbReference type="EMBL" id="JAWDGP010005039">
    <property type="protein sequence ID" value="KAK3760210.1"/>
    <property type="molecule type" value="Genomic_DNA"/>
</dbReference>
<name>A0AAE0Z099_9GAST</name>
<organism evidence="1 2">
    <name type="scientific">Elysia crispata</name>
    <name type="common">lettuce slug</name>
    <dbReference type="NCBI Taxonomy" id="231223"/>
    <lineage>
        <taxon>Eukaryota</taxon>
        <taxon>Metazoa</taxon>
        <taxon>Spiralia</taxon>
        <taxon>Lophotrochozoa</taxon>
        <taxon>Mollusca</taxon>
        <taxon>Gastropoda</taxon>
        <taxon>Heterobranchia</taxon>
        <taxon>Euthyneura</taxon>
        <taxon>Panpulmonata</taxon>
        <taxon>Sacoglossa</taxon>
        <taxon>Placobranchoidea</taxon>
        <taxon>Plakobranchidae</taxon>
        <taxon>Elysia</taxon>
    </lineage>
</organism>
<accession>A0AAE0Z099</accession>
<evidence type="ECO:0000313" key="1">
    <source>
        <dbReference type="EMBL" id="KAK3760210.1"/>
    </source>
</evidence>
<dbReference type="AlphaFoldDB" id="A0AAE0Z099"/>